<dbReference type="PANTHER" id="PTHR46847">
    <property type="entry name" value="D-ALLOSE-BINDING PERIPLASMIC PROTEIN-RELATED"/>
    <property type="match status" value="1"/>
</dbReference>
<evidence type="ECO:0000256" key="2">
    <source>
        <dbReference type="ARBA" id="ARBA00007639"/>
    </source>
</evidence>
<dbReference type="InterPro" id="IPR028082">
    <property type="entry name" value="Peripla_BP_I"/>
</dbReference>
<comment type="similarity">
    <text evidence="2">Belongs to the bacterial solute-binding protein 2 family.</text>
</comment>
<dbReference type="InterPro" id="IPR025997">
    <property type="entry name" value="SBP_2_dom"/>
</dbReference>
<dbReference type="PANTHER" id="PTHR46847:SF1">
    <property type="entry name" value="D-ALLOSE-BINDING PERIPLASMIC PROTEIN-RELATED"/>
    <property type="match status" value="1"/>
</dbReference>
<feature type="domain" description="Periplasmic binding protein" evidence="5">
    <location>
        <begin position="32"/>
        <end position="288"/>
    </location>
</feature>
<feature type="signal peptide" evidence="4">
    <location>
        <begin position="1"/>
        <end position="26"/>
    </location>
</feature>
<evidence type="ECO:0000313" key="6">
    <source>
        <dbReference type="EMBL" id="MBP1862099.1"/>
    </source>
</evidence>
<gene>
    <name evidence="6" type="ORF">J2Z75_005630</name>
</gene>
<dbReference type="CDD" id="cd01536">
    <property type="entry name" value="PBP1_ABC_sugar_binding-like"/>
    <property type="match status" value="1"/>
</dbReference>
<evidence type="ECO:0000256" key="1">
    <source>
        <dbReference type="ARBA" id="ARBA00004196"/>
    </source>
</evidence>
<comment type="caution">
    <text evidence="6">The sequence shown here is derived from an EMBL/GenBank/DDBJ whole genome shotgun (WGS) entry which is preliminary data.</text>
</comment>
<evidence type="ECO:0000313" key="7">
    <source>
        <dbReference type="Proteomes" id="UP000823786"/>
    </source>
</evidence>
<dbReference type="RefSeq" id="WP_209857029.1">
    <property type="nucleotide sequence ID" value="NZ_JAGGJV010000013.1"/>
</dbReference>
<reference evidence="6 7" key="1">
    <citation type="submission" date="2021-03" db="EMBL/GenBank/DDBJ databases">
        <title>Genomic Encyclopedia of Type Strains, Phase IV (KMG-IV): sequencing the most valuable type-strain genomes for metagenomic binning, comparative biology and taxonomic classification.</title>
        <authorList>
            <person name="Goeker M."/>
        </authorList>
    </citation>
    <scope>NUCLEOTIDE SEQUENCE [LARGE SCALE GENOMIC DNA]</scope>
    <source>
        <strain evidence="6 7">DSM 26427</strain>
    </source>
</reference>
<name>A0ABS4EVV8_9HYPH</name>
<organism evidence="6 7">
    <name type="scientific">Rhizobium herbae</name>
    <dbReference type="NCBI Taxonomy" id="508661"/>
    <lineage>
        <taxon>Bacteria</taxon>
        <taxon>Pseudomonadati</taxon>
        <taxon>Pseudomonadota</taxon>
        <taxon>Alphaproteobacteria</taxon>
        <taxon>Hyphomicrobiales</taxon>
        <taxon>Rhizobiaceae</taxon>
        <taxon>Rhizobium/Agrobacterium group</taxon>
        <taxon>Rhizobium</taxon>
    </lineage>
</organism>
<comment type="subcellular location">
    <subcellularLocation>
        <location evidence="1">Cell envelope</location>
    </subcellularLocation>
</comment>
<feature type="chain" id="PRO_5045363704" evidence="4">
    <location>
        <begin position="27"/>
        <end position="321"/>
    </location>
</feature>
<proteinExistence type="inferred from homology"/>
<evidence type="ECO:0000259" key="5">
    <source>
        <dbReference type="Pfam" id="PF13407"/>
    </source>
</evidence>
<evidence type="ECO:0000256" key="4">
    <source>
        <dbReference type="SAM" id="SignalP"/>
    </source>
</evidence>
<keyword evidence="7" id="KW-1185">Reference proteome</keyword>
<dbReference type="Proteomes" id="UP000823786">
    <property type="component" value="Unassembled WGS sequence"/>
</dbReference>
<protein>
    <submittedName>
        <fullName evidence="6">Ribose transport system substrate-binding protein</fullName>
    </submittedName>
</protein>
<dbReference type="SUPFAM" id="SSF53822">
    <property type="entry name" value="Periplasmic binding protein-like I"/>
    <property type="match status" value="1"/>
</dbReference>
<dbReference type="Gene3D" id="3.40.50.2300">
    <property type="match status" value="2"/>
</dbReference>
<dbReference type="EMBL" id="JAGGJV010000013">
    <property type="protein sequence ID" value="MBP1862099.1"/>
    <property type="molecule type" value="Genomic_DNA"/>
</dbReference>
<accession>A0ABS4EVV8</accession>
<evidence type="ECO:0000256" key="3">
    <source>
        <dbReference type="ARBA" id="ARBA00022729"/>
    </source>
</evidence>
<keyword evidence="3 4" id="KW-0732">Signal</keyword>
<dbReference type="Pfam" id="PF13407">
    <property type="entry name" value="Peripla_BP_4"/>
    <property type="match status" value="1"/>
</dbReference>
<sequence length="321" mass="33520">MTKKATFGFFALALCLGGALPSASTAADKPKILVIYPYLGDQSFVRMHQASETEATKFPEIQIDIVAGPDRTNANYFITAIEKAMTEGYNVIAINHGGAAAQLYPALKKAEAEGIKVVGFDTGLPELKGHASDVLYDIPGASGKAGELFAGIVPDGAKIGIIRCLLGNPDTDAFINGFKKATEDKKYNVVMDADAKCDPASARTITENMLTSTPDLAGIFNVFDVSAQGSLQALKASGSSVPLGSIGGQLYGAEAVAEGGNWKYTVPYPFEAIGIIAIDTAVKVAKNEPVDSITVVPVATPLTPDNAKAYADELKAKLAAK</sequence>